<dbReference type="Proteomes" id="UP000449710">
    <property type="component" value="Unassembled WGS sequence"/>
</dbReference>
<keyword evidence="4" id="KW-0067">ATP-binding</keyword>
<gene>
    <name evidence="10" type="primary">hisS</name>
    <name evidence="10" type="ORF">ISALK_03935</name>
</gene>
<evidence type="ECO:0000256" key="6">
    <source>
        <dbReference type="ARBA" id="ARBA00047639"/>
    </source>
</evidence>
<evidence type="ECO:0000313" key="11">
    <source>
        <dbReference type="Proteomes" id="UP000449710"/>
    </source>
</evidence>
<feature type="binding site" evidence="8">
    <location>
        <begin position="280"/>
        <end position="281"/>
    </location>
    <ligand>
        <name>L-histidine</name>
        <dbReference type="ChEBI" id="CHEBI:57595"/>
    </ligand>
</feature>
<evidence type="ECO:0000256" key="7">
    <source>
        <dbReference type="NCBIfam" id="TIGR00442"/>
    </source>
</evidence>
<feature type="domain" description="Aminoacyl-transfer RNA synthetases class-II family profile" evidence="9">
    <location>
        <begin position="10"/>
        <end position="339"/>
    </location>
</feature>
<proteinExistence type="inferred from homology"/>
<name>A0AA44BCU0_9CLOT</name>
<feature type="binding site" evidence="8">
    <location>
        <position position="140"/>
    </location>
    <ligand>
        <name>L-histidine</name>
        <dbReference type="ChEBI" id="CHEBI:57595"/>
    </ligand>
</feature>
<dbReference type="SUPFAM" id="SSF55681">
    <property type="entry name" value="Class II aaRS and biotin synthetases"/>
    <property type="match status" value="1"/>
</dbReference>
<dbReference type="GO" id="GO:0006427">
    <property type="term" value="P:histidyl-tRNA aminoacylation"/>
    <property type="evidence" value="ECO:0007669"/>
    <property type="project" value="UniProtKB-UniRule"/>
</dbReference>
<dbReference type="NCBIfam" id="TIGR00442">
    <property type="entry name" value="hisS"/>
    <property type="match status" value="1"/>
</dbReference>
<accession>A0AA44BCU0</accession>
<feature type="binding site" evidence="8">
    <location>
        <position position="276"/>
    </location>
    <ligand>
        <name>L-histidine</name>
        <dbReference type="ChEBI" id="CHEBI:57595"/>
    </ligand>
</feature>
<evidence type="ECO:0000256" key="8">
    <source>
        <dbReference type="PIRSR" id="PIRSR001549-1"/>
    </source>
</evidence>
<dbReference type="InterPro" id="IPR015807">
    <property type="entry name" value="His-tRNA-ligase"/>
</dbReference>
<evidence type="ECO:0000259" key="9">
    <source>
        <dbReference type="PROSITE" id="PS50862"/>
    </source>
</evidence>
<dbReference type="PANTHER" id="PTHR11476">
    <property type="entry name" value="HISTIDYL-TRNA SYNTHETASE"/>
    <property type="match status" value="1"/>
</dbReference>
<evidence type="ECO:0000256" key="5">
    <source>
        <dbReference type="ARBA" id="ARBA00022917"/>
    </source>
</evidence>
<dbReference type="GO" id="GO:0140096">
    <property type="term" value="F:catalytic activity, acting on a protein"/>
    <property type="evidence" value="ECO:0007669"/>
    <property type="project" value="UniProtKB-ARBA"/>
</dbReference>
<dbReference type="InterPro" id="IPR045864">
    <property type="entry name" value="aa-tRNA-synth_II/BPL/LPL"/>
</dbReference>
<feature type="binding site" evidence="8">
    <location>
        <position position="144"/>
    </location>
    <ligand>
        <name>L-histidine</name>
        <dbReference type="ChEBI" id="CHEBI:57595"/>
    </ligand>
</feature>
<dbReference type="GO" id="GO:0005737">
    <property type="term" value="C:cytoplasm"/>
    <property type="evidence" value="ECO:0007669"/>
    <property type="project" value="UniProtKB-UniRule"/>
</dbReference>
<dbReference type="InterPro" id="IPR004516">
    <property type="entry name" value="HisRS/HisZ"/>
</dbReference>
<evidence type="ECO:0000256" key="1">
    <source>
        <dbReference type="ARBA" id="ARBA00008226"/>
    </source>
</evidence>
<comment type="similarity">
    <text evidence="1">Belongs to the class-II aminoacyl-tRNA synthetase family.</text>
</comment>
<dbReference type="PANTHER" id="PTHR11476:SF7">
    <property type="entry name" value="HISTIDINE--TRNA LIGASE"/>
    <property type="match status" value="1"/>
</dbReference>
<keyword evidence="5" id="KW-0648">Protein biosynthesis</keyword>
<evidence type="ECO:0000256" key="2">
    <source>
        <dbReference type="ARBA" id="ARBA00012815"/>
    </source>
</evidence>
<dbReference type="InterPro" id="IPR006195">
    <property type="entry name" value="aa-tRNA-synth_II"/>
</dbReference>
<keyword evidence="10" id="KW-0436">Ligase</keyword>
<feature type="binding site" evidence="8">
    <location>
        <position position="126"/>
    </location>
    <ligand>
        <name>L-histidine</name>
        <dbReference type="ChEBI" id="CHEBI:57595"/>
    </ligand>
</feature>
<sequence>MKFSTLPPKGTFDVTPEEMELRSWMQDTIKNTYKEHGFTQIETPSIENLELLTNSEGGENLQMLFKILKRGEKFSPQEITESTTENDLCDLGLRFDLTLPLSRFYANNRNDLMNPFKAFQMGYVWRAEKPQKGRFRQFTQCDIDILGDDSIYAEIDLILTVTKALKRLGFDDCTVKVNDRRLLREMVERSGLPAEGFDTLCITLDKADKIGDDGVLRELLEKGFEEESARKLLALLKTIEEEGLTAFESEEATDLQRLIDNVKDYYPIEFEPTLVRGMGYYTGPIFEIESGDFKSSIAGGGRYDDLLSKFQKESMPGVGVSIGFERIFAILQSKDFVIPEKPKKRALIYTTEEDLQKTVAFAEALRDRGQIVSMIRSFNKVGKKAKQVENAGYDDVVVIREDTVLDDLL</sequence>
<organism evidence="10 11">
    <name type="scientific">Isachenkonia alkalipeptolytica</name>
    <dbReference type="NCBI Taxonomy" id="2565777"/>
    <lineage>
        <taxon>Bacteria</taxon>
        <taxon>Bacillati</taxon>
        <taxon>Bacillota</taxon>
        <taxon>Clostridia</taxon>
        <taxon>Eubacteriales</taxon>
        <taxon>Clostridiaceae</taxon>
        <taxon>Isachenkonia</taxon>
    </lineage>
</organism>
<keyword evidence="11" id="KW-1185">Reference proteome</keyword>
<comment type="catalytic activity">
    <reaction evidence="6">
        <text>tRNA(His) + L-histidine + ATP = L-histidyl-tRNA(His) + AMP + diphosphate + H(+)</text>
        <dbReference type="Rhea" id="RHEA:17313"/>
        <dbReference type="Rhea" id="RHEA-COMP:9665"/>
        <dbReference type="Rhea" id="RHEA-COMP:9689"/>
        <dbReference type="ChEBI" id="CHEBI:15378"/>
        <dbReference type="ChEBI" id="CHEBI:30616"/>
        <dbReference type="ChEBI" id="CHEBI:33019"/>
        <dbReference type="ChEBI" id="CHEBI:57595"/>
        <dbReference type="ChEBI" id="CHEBI:78442"/>
        <dbReference type="ChEBI" id="CHEBI:78527"/>
        <dbReference type="ChEBI" id="CHEBI:456215"/>
        <dbReference type="EC" id="6.1.1.21"/>
    </reaction>
</comment>
<dbReference type="RefSeq" id="WP_160719264.1">
    <property type="nucleotide sequence ID" value="NZ_SUMG01000003.1"/>
</dbReference>
<dbReference type="PROSITE" id="PS50862">
    <property type="entry name" value="AA_TRNA_LIGASE_II"/>
    <property type="match status" value="1"/>
</dbReference>
<dbReference type="GO" id="GO:0004821">
    <property type="term" value="F:histidine-tRNA ligase activity"/>
    <property type="evidence" value="ECO:0007669"/>
    <property type="project" value="UniProtKB-UniRule"/>
</dbReference>
<dbReference type="Gene3D" id="3.30.930.10">
    <property type="entry name" value="Bira Bifunctional Protein, Domain 2"/>
    <property type="match status" value="1"/>
</dbReference>
<dbReference type="Pfam" id="PF13393">
    <property type="entry name" value="tRNA-synt_His"/>
    <property type="match status" value="1"/>
</dbReference>
<dbReference type="EMBL" id="SUMG01000003">
    <property type="protein sequence ID" value="NBG87644.1"/>
    <property type="molecule type" value="Genomic_DNA"/>
</dbReference>
<comment type="caution">
    <text evidence="10">The sequence shown here is derived from an EMBL/GenBank/DDBJ whole genome shotgun (WGS) entry which is preliminary data.</text>
</comment>
<evidence type="ECO:0000313" key="10">
    <source>
        <dbReference type="EMBL" id="NBG87644.1"/>
    </source>
</evidence>
<dbReference type="PIRSF" id="PIRSF001549">
    <property type="entry name" value="His-tRNA_synth"/>
    <property type="match status" value="1"/>
</dbReference>
<reference evidence="10 11" key="1">
    <citation type="submission" date="2019-04" db="EMBL/GenBank/DDBJ databases">
        <title>Isachenkonia alkalipeptolytica gen. nov. sp. nov. a new anaerobic, alkiliphilic organothrophic bacterium capable to reduce synthesized ferrihydrite isolated from a soda lake.</title>
        <authorList>
            <person name="Toshchakov S.V."/>
            <person name="Zavarzina D.G."/>
            <person name="Zhilina T.N."/>
            <person name="Kostrikina N.A."/>
            <person name="Kublanov I.V."/>
        </authorList>
    </citation>
    <scope>NUCLEOTIDE SEQUENCE [LARGE SCALE GENOMIC DNA]</scope>
    <source>
        <strain evidence="10 11">Z-1701</strain>
    </source>
</reference>
<protein>
    <recommendedName>
        <fullName evidence="2 7">Histidine--tRNA ligase</fullName>
        <ecNumber evidence="2 7">6.1.1.21</ecNumber>
    </recommendedName>
</protein>
<dbReference type="CDD" id="cd00773">
    <property type="entry name" value="HisRS-like_core"/>
    <property type="match status" value="1"/>
</dbReference>
<dbReference type="GO" id="GO:0016740">
    <property type="term" value="F:transferase activity"/>
    <property type="evidence" value="ECO:0007669"/>
    <property type="project" value="UniProtKB-ARBA"/>
</dbReference>
<keyword evidence="3" id="KW-0547">Nucleotide-binding</keyword>
<dbReference type="AlphaFoldDB" id="A0AA44BCU0"/>
<evidence type="ECO:0000256" key="4">
    <source>
        <dbReference type="ARBA" id="ARBA00022840"/>
    </source>
</evidence>
<dbReference type="GO" id="GO:0005524">
    <property type="term" value="F:ATP binding"/>
    <property type="evidence" value="ECO:0007669"/>
    <property type="project" value="UniProtKB-KW"/>
</dbReference>
<feature type="binding site" evidence="8">
    <location>
        <begin position="96"/>
        <end position="98"/>
    </location>
    <ligand>
        <name>L-histidine</name>
        <dbReference type="ChEBI" id="CHEBI:57595"/>
    </ligand>
</feature>
<dbReference type="EC" id="6.1.1.21" evidence="2 7"/>
<evidence type="ECO:0000256" key="3">
    <source>
        <dbReference type="ARBA" id="ARBA00022741"/>
    </source>
</evidence>
<dbReference type="InterPro" id="IPR041715">
    <property type="entry name" value="HisRS-like_core"/>
</dbReference>